<feature type="signal peptide" evidence="1">
    <location>
        <begin position="1"/>
        <end position="22"/>
    </location>
</feature>
<dbReference type="AlphaFoldDB" id="E4VP17"/>
<evidence type="ECO:0000256" key="1">
    <source>
        <dbReference type="SAM" id="SignalP"/>
    </source>
</evidence>
<feature type="chain" id="PRO_5003191177" evidence="1">
    <location>
        <begin position="23"/>
        <end position="46"/>
    </location>
</feature>
<accession>E4VP17</accession>
<name>E4VP17_MESEU</name>
<evidence type="ECO:0000313" key="2">
    <source>
        <dbReference type="EMBL" id="ABR21034.1"/>
    </source>
</evidence>
<reference evidence="2" key="1">
    <citation type="submission" date="2007-02" db="EMBL/GenBank/DDBJ databases">
        <title>Molecular characterization of a venom cationic antimicrobial peptide from Mesobuthus eupeus (MeVAMP-4), which may be a product of RNA editing from a long-chain K-toxin transcript.</title>
        <authorList>
            <person name="Zhu S."/>
            <person name="Gao B."/>
        </authorList>
    </citation>
    <scope>NUCLEOTIDE SEQUENCE</scope>
</reference>
<keyword evidence="1" id="KW-0732">Signal</keyword>
<organism evidence="2">
    <name type="scientific">Mesobuthus eupeus</name>
    <name type="common">Lesser Asian scorpion</name>
    <name type="synonym">Buthus eupeus</name>
    <dbReference type="NCBI Taxonomy" id="34648"/>
    <lineage>
        <taxon>Eukaryota</taxon>
        <taxon>Metazoa</taxon>
        <taxon>Ecdysozoa</taxon>
        <taxon>Arthropoda</taxon>
        <taxon>Chelicerata</taxon>
        <taxon>Arachnida</taxon>
        <taxon>Scorpiones</taxon>
        <taxon>Buthida</taxon>
        <taxon>Buthoidea</taxon>
        <taxon>Buthidae</taxon>
        <taxon>Mesobuthus</taxon>
    </lineage>
</organism>
<sequence>MMKQQFFLFLAVIVMISSVIEAGRGREFMSNLKEKLSGVKEKMKNS</sequence>
<protein>
    <submittedName>
        <fullName evidence="2">Venom antimicrobial peptide-4</fullName>
    </submittedName>
</protein>
<dbReference type="EMBL" id="EF445059">
    <property type="protein sequence ID" value="ABR21034.1"/>
    <property type="molecule type" value="mRNA"/>
</dbReference>
<proteinExistence type="evidence at transcript level"/>